<dbReference type="GO" id="GO:0012505">
    <property type="term" value="C:endomembrane system"/>
    <property type="evidence" value="ECO:0007669"/>
    <property type="project" value="UniProtKB-SubCell"/>
</dbReference>
<keyword evidence="5 13" id="KW-0812">Transmembrane</keyword>
<evidence type="ECO:0000256" key="8">
    <source>
        <dbReference type="ARBA" id="ARBA00022989"/>
    </source>
</evidence>
<comment type="subcellular location">
    <subcellularLocation>
        <location evidence="1">Endomembrane system</location>
        <topology evidence="1">Multi-pass membrane protein</topology>
    </subcellularLocation>
</comment>
<keyword evidence="11" id="KW-0407">Ion channel</keyword>
<dbReference type="InterPro" id="IPR007866">
    <property type="entry name" value="TRIC_channel"/>
</dbReference>
<comment type="caution">
    <text evidence="14">The sequence shown here is derived from an EMBL/GenBank/DDBJ whole genome shotgun (WGS) entry which is preliminary data.</text>
</comment>
<dbReference type="GeneID" id="63804493"/>
<keyword evidence="4" id="KW-0633">Potassium transport</keyword>
<organism evidence="14 15">
    <name type="scientific">Linderina pennispora</name>
    <dbReference type="NCBI Taxonomy" id="61395"/>
    <lineage>
        <taxon>Eukaryota</taxon>
        <taxon>Fungi</taxon>
        <taxon>Fungi incertae sedis</taxon>
        <taxon>Zoopagomycota</taxon>
        <taxon>Kickxellomycotina</taxon>
        <taxon>Kickxellomycetes</taxon>
        <taxon>Kickxellales</taxon>
        <taxon>Kickxellaceae</taxon>
        <taxon>Linderina</taxon>
    </lineage>
</organism>
<dbReference type="Pfam" id="PF05197">
    <property type="entry name" value="TRIC"/>
    <property type="match status" value="1"/>
</dbReference>
<dbReference type="PANTHER" id="PTHR12454:SF11">
    <property type="entry name" value="GH25683P"/>
    <property type="match status" value="1"/>
</dbReference>
<evidence type="ECO:0000313" key="14">
    <source>
        <dbReference type="EMBL" id="ORX69215.1"/>
    </source>
</evidence>
<sequence length="336" mass="36486">MSNAALKELPQRASVLGGFPQVQQVASSYLALLQKSWVGGVGGSEPLLPVGIFMTLHALRIAYEVRKATLYNGRRPLVQEVLTMLTFSFGGAILTALALGRTQPWLENSLSVPVYAGMYLLVGYMPGDLLYKFLRRTSPVSDVFLASVDGLLRGYGVTAAGVDLVRKTMHGQPVAESLVAWVFVGTVLGSGGGIIDDLLQISQHSWTFRTPALATKGFSLDTKLSFFATVGYILTTHAWSFVEHAPGFPLSPLLDAVLNLVPHLSEEEARLVSGLLCSSVLGTAAHFSAGKYGVQEKEALRYSHAKKNDDADVESEEDDEDDEDYDEKDEKDEKDE</sequence>
<proteinExistence type="inferred from homology"/>
<evidence type="ECO:0000256" key="1">
    <source>
        <dbReference type="ARBA" id="ARBA00004127"/>
    </source>
</evidence>
<evidence type="ECO:0000256" key="4">
    <source>
        <dbReference type="ARBA" id="ARBA00022538"/>
    </source>
</evidence>
<evidence type="ECO:0000313" key="15">
    <source>
        <dbReference type="Proteomes" id="UP000193922"/>
    </source>
</evidence>
<keyword evidence="10 13" id="KW-0472">Membrane</keyword>
<evidence type="ECO:0000256" key="2">
    <source>
        <dbReference type="ARBA" id="ARBA00005766"/>
    </source>
</evidence>
<keyword evidence="7" id="KW-0630">Potassium</keyword>
<keyword evidence="6" id="KW-0631">Potassium channel</keyword>
<gene>
    <name evidence="14" type="ORF">DL89DRAFT_268224</name>
</gene>
<evidence type="ECO:0000256" key="3">
    <source>
        <dbReference type="ARBA" id="ARBA00022448"/>
    </source>
</evidence>
<feature type="transmembrane region" description="Helical" evidence="13">
    <location>
        <begin position="77"/>
        <end position="100"/>
    </location>
</feature>
<dbReference type="PANTHER" id="PTHR12454">
    <property type="entry name" value="TRIMERIC INTRACELLULAR CATION CHANNEL"/>
    <property type="match status" value="1"/>
</dbReference>
<keyword evidence="8 13" id="KW-1133">Transmembrane helix</keyword>
<evidence type="ECO:0000256" key="7">
    <source>
        <dbReference type="ARBA" id="ARBA00022958"/>
    </source>
</evidence>
<evidence type="ECO:0000256" key="10">
    <source>
        <dbReference type="ARBA" id="ARBA00023136"/>
    </source>
</evidence>
<feature type="transmembrane region" description="Helical" evidence="13">
    <location>
        <begin position="112"/>
        <end position="131"/>
    </location>
</feature>
<protein>
    <submittedName>
        <fullName evidence="14">Uncharacterized protein</fullName>
    </submittedName>
</protein>
<dbReference type="GO" id="GO:0005267">
    <property type="term" value="F:potassium channel activity"/>
    <property type="evidence" value="ECO:0007669"/>
    <property type="project" value="UniProtKB-KW"/>
</dbReference>
<dbReference type="OrthoDB" id="206005at2759"/>
<keyword evidence="15" id="KW-1185">Reference proteome</keyword>
<dbReference type="RefSeq" id="XP_040742947.1">
    <property type="nucleotide sequence ID" value="XM_040887845.1"/>
</dbReference>
<accession>A0A1Y1W770</accession>
<feature type="transmembrane region" description="Helical" evidence="13">
    <location>
        <begin position="47"/>
        <end position="65"/>
    </location>
</feature>
<keyword evidence="3" id="KW-0813">Transport</keyword>
<name>A0A1Y1W770_9FUNG</name>
<dbReference type="AlphaFoldDB" id="A0A1Y1W770"/>
<evidence type="ECO:0000256" key="12">
    <source>
        <dbReference type="SAM" id="MobiDB-lite"/>
    </source>
</evidence>
<dbReference type="EMBL" id="MCFD01000008">
    <property type="protein sequence ID" value="ORX69215.1"/>
    <property type="molecule type" value="Genomic_DNA"/>
</dbReference>
<evidence type="ECO:0000256" key="5">
    <source>
        <dbReference type="ARBA" id="ARBA00022692"/>
    </source>
</evidence>
<evidence type="ECO:0000256" key="6">
    <source>
        <dbReference type="ARBA" id="ARBA00022826"/>
    </source>
</evidence>
<reference evidence="14 15" key="1">
    <citation type="submission" date="2016-07" db="EMBL/GenBank/DDBJ databases">
        <title>Pervasive Adenine N6-methylation of Active Genes in Fungi.</title>
        <authorList>
            <consortium name="DOE Joint Genome Institute"/>
            <person name="Mondo S.J."/>
            <person name="Dannebaum R.O."/>
            <person name="Kuo R.C."/>
            <person name="Labutti K."/>
            <person name="Haridas S."/>
            <person name="Kuo A."/>
            <person name="Salamov A."/>
            <person name="Ahrendt S.R."/>
            <person name="Lipzen A."/>
            <person name="Sullivan W."/>
            <person name="Andreopoulos W.B."/>
            <person name="Clum A."/>
            <person name="Lindquist E."/>
            <person name="Daum C."/>
            <person name="Ramamoorthy G.K."/>
            <person name="Gryganskyi A."/>
            <person name="Culley D."/>
            <person name="Magnuson J.K."/>
            <person name="James T.Y."/>
            <person name="O'Malley M.A."/>
            <person name="Stajich J.E."/>
            <person name="Spatafora J.W."/>
            <person name="Visel A."/>
            <person name="Grigoriev I.V."/>
        </authorList>
    </citation>
    <scope>NUCLEOTIDE SEQUENCE [LARGE SCALE GENOMIC DNA]</scope>
    <source>
        <strain evidence="14 15">ATCC 12442</strain>
    </source>
</reference>
<dbReference type="GO" id="GO:0042802">
    <property type="term" value="F:identical protein binding"/>
    <property type="evidence" value="ECO:0007669"/>
    <property type="project" value="InterPro"/>
</dbReference>
<evidence type="ECO:0000256" key="9">
    <source>
        <dbReference type="ARBA" id="ARBA00023065"/>
    </source>
</evidence>
<feature type="compositionally biased region" description="Acidic residues" evidence="12">
    <location>
        <begin position="311"/>
        <end position="336"/>
    </location>
</feature>
<evidence type="ECO:0000256" key="11">
    <source>
        <dbReference type="ARBA" id="ARBA00023303"/>
    </source>
</evidence>
<evidence type="ECO:0000256" key="13">
    <source>
        <dbReference type="SAM" id="Phobius"/>
    </source>
</evidence>
<dbReference type="GO" id="GO:0016020">
    <property type="term" value="C:membrane"/>
    <property type="evidence" value="ECO:0007669"/>
    <property type="project" value="InterPro"/>
</dbReference>
<comment type="similarity">
    <text evidence="2">Belongs to the TMEM38 family.</text>
</comment>
<keyword evidence="9" id="KW-0406">Ion transport</keyword>
<dbReference type="Proteomes" id="UP000193922">
    <property type="component" value="Unassembled WGS sequence"/>
</dbReference>
<feature type="region of interest" description="Disordered" evidence="12">
    <location>
        <begin position="303"/>
        <end position="336"/>
    </location>
</feature>